<gene>
    <name evidence="4" type="ORF">HNQ80_003342</name>
</gene>
<comment type="caution">
    <text evidence="4">The sequence shown here is derived from an EMBL/GenBank/DDBJ whole genome shotgun (WGS) entry which is preliminary data.</text>
</comment>
<dbReference type="InterPro" id="IPR029052">
    <property type="entry name" value="Metallo-depent_PP-like"/>
</dbReference>
<dbReference type="Gene3D" id="3.60.21.10">
    <property type="match status" value="1"/>
</dbReference>
<dbReference type="PROSITE" id="PS00785">
    <property type="entry name" value="5_NUCLEOTIDASE_1"/>
    <property type="match status" value="1"/>
</dbReference>
<protein>
    <submittedName>
        <fullName evidence="4">5'-nucleotidase</fullName>
        <ecNumber evidence="4">3.1.3.5</ecNumber>
    </submittedName>
</protein>
<feature type="domain" description="LysM" evidence="3">
    <location>
        <begin position="535"/>
        <end position="579"/>
    </location>
</feature>
<dbReference type="SMART" id="SM00257">
    <property type="entry name" value="LysM"/>
    <property type="match status" value="1"/>
</dbReference>
<dbReference type="CDD" id="cd00118">
    <property type="entry name" value="LysM"/>
    <property type="match status" value="1"/>
</dbReference>
<dbReference type="AlphaFoldDB" id="A0A841KV20"/>
<dbReference type="InterPro" id="IPR036907">
    <property type="entry name" value="5'-Nucleotdase_C_sf"/>
</dbReference>
<accession>A0A841KV20</accession>
<dbReference type="InterPro" id="IPR006146">
    <property type="entry name" value="5'-Nucleotdase_CS"/>
</dbReference>
<dbReference type="PRINTS" id="PR01607">
    <property type="entry name" value="APYRASEFAMLY"/>
</dbReference>
<keyword evidence="5" id="KW-1185">Reference proteome</keyword>
<dbReference type="Gene3D" id="3.90.780.10">
    <property type="entry name" value="5'-Nucleotidase, C-terminal domain"/>
    <property type="match status" value="1"/>
</dbReference>
<dbReference type="InterPro" id="IPR006179">
    <property type="entry name" value="5_nucleotidase/apyrase"/>
</dbReference>
<evidence type="ECO:0000259" key="3">
    <source>
        <dbReference type="PROSITE" id="PS51782"/>
    </source>
</evidence>
<keyword evidence="2" id="KW-0547">Nucleotide-binding</keyword>
<name>A0A841KV20_9FIRM</name>
<dbReference type="PANTHER" id="PTHR11575">
    <property type="entry name" value="5'-NUCLEOTIDASE-RELATED"/>
    <property type="match status" value="1"/>
</dbReference>
<dbReference type="SUPFAM" id="SSF56300">
    <property type="entry name" value="Metallo-dependent phosphatases"/>
    <property type="match status" value="1"/>
</dbReference>
<dbReference type="PANTHER" id="PTHR11575:SF24">
    <property type="entry name" value="5'-NUCLEOTIDASE"/>
    <property type="match status" value="1"/>
</dbReference>
<feature type="signal peptide" evidence="2">
    <location>
        <begin position="1"/>
        <end position="30"/>
    </location>
</feature>
<dbReference type="Pfam" id="PF02872">
    <property type="entry name" value="5_nucleotid_C"/>
    <property type="match status" value="1"/>
</dbReference>
<sequence length="580" mass="61932">MKGTMKKLSVFFLVFALLFALVLPNNTVFAAGETAKKITIIHTNDTHARIEGDQTALIGFDKISTIVKEAKEKNPNTLVIDAGDAFHGQTIAHLVKGESVAKVMNKIGYDFMAPGNHDFNYGQERLLELNAITNFPILAANVKKADGSDFLTPYEIKEVDGVKIGFFGLATPETLYKTHPNNVVGLTFEEPTQAAADMVKELQDKTDVIIAIAHLGLDQSSVDTSKKVAEQVAGIDIIIDGHSHTVLENGLVVHDVLIAQTGEYGKNVGIIEFSVEDGKVIEKKASLINKAASDAVTADKEITDLVADIKAANDEITSVVVGKSTVVLDGERAHARTSETNLGNLIADAMLDATKADVAITNGGGIRASINEGEITKGEVITVLPFGNYVVLTELKGSALLAALEHGVDAYPEQAGHFAQVAGVTYKFNPNKPAGQRVTEAMVGGEKLDVNKTYKVATNDFMAAGGDKYDMFKGTPTLGQYPSLDEILIDYIAAKGTADAKVEGRIVAIEPAVVPEKAPAPTPVPASTPAPTPAKEYIVKVGDVLWKIAKEFGVAYEKLAEFNQLKNPHLILPGQKLLIP</sequence>
<dbReference type="Pfam" id="PF01476">
    <property type="entry name" value="LysM"/>
    <property type="match status" value="1"/>
</dbReference>
<dbReference type="Gene3D" id="3.10.350.10">
    <property type="entry name" value="LysM domain"/>
    <property type="match status" value="1"/>
</dbReference>
<reference evidence="4 5" key="1">
    <citation type="submission" date="2020-08" db="EMBL/GenBank/DDBJ databases">
        <title>Genomic Encyclopedia of Type Strains, Phase IV (KMG-IV): sequencing the most valuable type-strain genomes for metagenomic binning, comparative biology and taxonomic classification.</title>
        <authorList>
            <person name="Goeker M."/>
        </authorList>
    </citation>
    <scope>NUCLEOTIDE SEQUENCE [LARGE SCALE GENOMIC DNA]</scope>
    <source>
        <strain evidence="4 5">DSM 103526</strain>
    </source>
</reference>
<dbReference type="EMBL" id="JACHEN010000021">
    <property type="protein sequence ID" value="MBB6217223.1"/>
    <property type="molecule type" value="Genomic_DNA"/>
</dbReference>
<evidence type="ECO:0000313" key="4">
    <source>
        <dbReference type="EMBL" id="MBB6217223.1"/>
    </source>
</evidence>
<organism evidence="4 5">
    <name type="scientific">Anaerosolibacter carboniphilus</name>
    <dbReference type="NCBI Taxonomy" id="1417629"/>
    <lineage>
        <taxon>Bacteria</taxon>
        <taxon>Bacillati</taxon>
        <taxon>Bacillota</taxon>
        <taxon>Clostridia</taxon>
        <taxon>Peptostreptococcales</taxon>
        <taxon>Thermotaleaceae</taxon>
        <taxon>Anaerosolibacter</taxon>
    </lineage>
</organism>
<dbReference type="GO" id="GO:0000166">
    <property type="term" value="F:nucleotide binding"/>
    <property type="evidence" value="ECO:0007669"/>
    <property type="project" value="UniProtKB-KW"/>
</dbReference>
<dbReference type="GO" id="GO:0009166">
    <property type="term" value="P:nucleotide catabolic process"/>
    <property type="evidence" value="ECO:0007669"/>
    <property type="project" value="InterPro"/>
</dbReference>
<dbReference type="EC" id="3.1.3.5" evidence="4"/>
<evidence type="ECO:0000256" key="2">
    <source>
        <dbReference type="RuleBase" id="RU362119"/>
    </source>
</evidence>
<feature type="chain" id="PRO_5033107283" evidence="2">
    <location>
        <begin position="31"/>
        <end position="580"/>
    </location>
</feature>
<dbReference type="GO" id="GO:0008253">
    <property type="term" value="F:5'-nucleotidase activity"/>
    <property type="evidence" value="ECO:0007669"/>
    <property type="project" value="UniProtKB-EC"/>
</dbReference>
<dbReference type="SUPFAM" id="SSF54106">
    <property type="entry name" value="LysM domain"/>
    <property type="match status" value="1"/>
</dbReference>
<proteinExistence type="inferred from homology"/>
<comment type="similarity">
    <text evidence="2">Belongs to the 5'-nucleotidase family.</text>
</comment>
<evidence type="ECO:0000256" key="1">
    <source>
        <dbReference type="ARBA" id="ARBA00022729"/>
    </source>
</evidence>
<dbReference type="InterPro" id="IPR036779">
    <property type="entry name" value="LysM_dom_sf"/>
</dbReference>
<dbReference type="InterPro" id="IPR018392">
    <property type="entry name" value="LysM"/>
</dbReference>
<keyword evidence="1 2" id="KW-0732">Signal</keyword>
<dbReference type="InterPro" id="IPR008334">
    <property type="entry name" value="5'-Nucleotdase_C"/>
</dbReference>
<keyword evidence="2 4" id="KW-0378">Hydrolase</keyword>
<dbReference type="Proteomes" id="UP000579281">
    <property type="component" value="Unassembled WGS sequence"/>
</dbReference>
<dbReference type="PROSITE" id="PS51782">
    <property type="entry name" value="LYSM"/>
    <property type="match status" value="1"/>
</dbReference>
<dbReference type="Pfam" id="PF00149">
    <property type="entry name" value="Metallophos"/>
    <property type="match status" value="1"/>
</dbReference>
<dbReference type="GO" id="GO:0046872">
    <property type="term" value="F:metal ion binding"/>
    <property type="evidence" value="ECO:0007669"/>
    <property type="project" value="InterPro"/>
</dbReference>
<evidence type="ECO:0000313" key="5">
    <source>
        <dbReference type="Proteomes" id="UP000579281"/>
    </source>
</evidence>
<dbReference type="InterPro" id="IPR004843">
    <property type="entry name" value="Calcineurin-like_PHP"/>
</dbReference>
<dbReference type="RefSeq" id="WP_243183331.1">
    <property type="nucleotide sequence ID" value="NZ_JACHEN010000021.1"/>
</dbReference>
<dbReference type="SUPFAM" id="SSF55816">
    <property type="entry name" value="5'-nucleotidase (syn. UDP-sugar hydrolase), C-terminal domain"/>
    <property type="match status" value="1"/>
</dbReference>